<evidence type="ECO:0000313" key="2">
    <source>
        <dbReference type="Proteomes" id="UP000271624"/>
    </source>
</evidence>
<keyword evidence="2" id="KW-1185">Reference proteome</keyword>
<dbReference type="AlphaFoldDB" id="A0A433VIX8"/>
<dbReference type="EMBL" id="RSCL01000007">
    <property type="protein sequence ID" value="RUT06063.1"/>
    <property type="molecule type" value="Genomic_DNA"/>
</dbReference>
<name>A0A433VIX8_9CYAN</name>
<comment type="caution">
    <text evidence="1">The sequence shown here is derived from an EMBL/GenBank/DDBJ whole genome shotgun (WGS) entry which is preliminary data.</text>
</comment>
<reference evidence="1" key="1">
    <citation type="submission" date="2018-12" db="EMBL/GenBank/DDBJ databases">
        <authorList>
            <person name="Will S."/>
            <person name="Neumann-Schaal M."/>
            <person name="Henke P."/>
        </authorList>
    </citation>
    <scope>NUCLEOTIDE SEQUENCE</scope>
    <source>
        <strain evidence="1">PCC 7102</strain>
    </source>
</reference>
<reference evidence="1" key="2">
    <citation type="journal article" date="2019" name="Genome Biol. Evol.">
        <title>Day and night: Metabolic profiles and evolutionary relationships of six axenic non-marine cyanobacteria.</title>
        <authorList>
            <person name="Will S.E."/>
            <person name="Henke P."/>
            <person name="Boedeker C."/>
            <person name="Huang S."/>
            <person name="Brinkmann H."/>
            <person name="Rohde M."/>
            <person name="Jarek M."/>
            <person name="Friedl T."/>
            <person name="Seufert S."/>
            <person name="Schumacher M."/>
            <person name="Overmann J."/>
            <person name="Neumann-Schaal M."/>
            <person name="Petersen J."/>
        </authorList>
    </citation>
    <scope>NUCLEOTIDE SEQUENCE [LARGE SCALE GENOMIC DNA]</scope>
    <source>
        <strain evidence="1">PCC 7102</strain>
    </source>
</reference>
<evidence type="ECO:0000313" key="1">
    <source>
        <dbReference type="EMBL" id="RUT06063.1"/>
    </source>
</evidence>
<proteinExistence type="predicted"/>
<organism evidence="1 2">
    <name type="scientific">Dulcicalothrix desertica PCC 7102</name>
    <dbReference type="NCBI Taxonomy" id="232991"/>
    <lineage>
        <taxon>Bacteria</taxon>
        <taxon>Bacillati</taxon>
        <taxon>Cyanobacteriota</taxon>
        <taxon>Cyanophyceae</taxon>
        <taxon>Nostocales</taxon>
        <taxon>Calotrichaceae</taxon>
        <taxon>Dulcicalothrix</taxon>
    </lineage>
</organism>
<protein>
    <submittedName>
        <fullName evidence="1">Uncharacterized protein</fullName>
    </submittedName>
</protein>
<sequence length="88" mass="11112">MYEYLKTQQTEKNPEQRKYWKFSRIRRLYDKGLDEQDIRNLYRFIDWVMILPLGLENEFWEDFKQFEQERNMPYMTTGERIGFDRGKL</sequence>
<accession>A0A433VIX8</accession>
<gene>
    <name evidence="1" type="ORF">DSM106972_032690</name>
</gene>
<dbReference type="Proteomes" id="UP000271624">
    <property type="component" value="Unassembled WGS sequence"/>
</dbReference>